<dbReference type="SUPFAM" id="SSF56104">
    <property type="entry name" value="SAICAR synthase-like"/>
    <property type="match status" value="1"/>
</dbReference>
<evidence type="ECO:0000256" key="2">
    <source>
        <dbReference type="ARBA" id="ARBA00022679"/>
    </source>
</evidence>
<sequence length="277" mass="32426">MEVSPADSPMKDYLLTLMAKCDLKQKIFPYPPGCVLKLTSKPEYDNYAKLATYLKDSLGLIWEDQYLINIEQFPKIYSEYINLENEEISSEIGKSRRQIAMEMDTIFPFSCCSEISFKLGQWSYDKNADEKKKKRKMMIDENTTSKDYYFRRSKHKIYDEETGDITSEGVREYEIAHYEYDFTLDCVQYESNIPLLESMLPTQESRELIIAKLEGISDFLETLPFKFRGLNVSIITSIKNYFFECKLIDLEYMYPDSHDSTVQKGCESLIKLVQSLS</sequence>
<proteinExistence type="inferred from homology"/>
<protein>
    <submittedName>
        <fullName evidence="4">Uncharacterized protein</fullName>
    </submittedName>
</protein>
<dbReference type="EMBL" id="CAMPGE010016464">
    <property type="protein sequence ID" value="CAI2375019.1"/>
    <property type="molecule type" value="Genomic_DNA"/>
</dbReference>
<dbReference type="InterPro" id="IPR005522">
    <property type="entry name" value="IPK"/>
</dbReference>
<evidence type="ECO:0000313" key="4">
    <source>
        <dbReference type="EMBL" id="CAI2375019.1"/>
    </source>
</evidence>
<evidence type="ECO:0000313" key="5">
    <source>
        <dbReference type="Proteomes" id="UP001295684"/>
    </source>
</evidence>
<dbReference type="InterPro" id="IPR038286">
    <property type="entry name" value="IPK_sf"/>
</dbReference>
<organism evidence="4 5">
    <name type="scientific">Euplotes crassus</name>
    <dbReference type="NCBI Taxonomy" id="5936"/>
    <lineage>
        <taxon>Eukaryota</taxon>
        <taxon>Sar</taxon>
        <taxon>Alveolata</taxon>
        <taxon>Ciliophora</taxon>
        <taxon>Intramacronucleata</taxon>
        <taxon>Spirotrichea</taxon>
        <taxon>Hypotrichia</taxon>
        <taxon>Euplotida</taxon>
        <taxon>Euplotidae</taxon>
        <taxon>Moneuplotes</taxon>
    </lineage>
</organism>
<dbReference type="GO" id="GO:0032958">
    <property type="term" value="P:inositol phosphate biosynthetic process"/>
    <property type="evidence" value="ECO:0007669"/>
    <property type="project" value="InterPro"/>
</dbReference>
<dbReference type="Proteomes" id="UP001295684">
    <property type="component" value="Unassembled WGS sequence"/>
</dbReference>
<keyword evidence="3" id="KW-0418">Kinase</keyword>
<dbReference type="Gene3D" id="3.30.470.160">
    <property type="entry name" value="Inositol polyphosphate kinase"/>
    <property type="match status" value="1"/>
</dbReference>
<reference evidence="4" key="1">
    <citation type="submission" date="2023-07" db="EMBL/GenBank/DDBJ databases">
        <authorList>
            <consortium name="AG Swart"/>
            <person name="Singh M."/>
            <person name="Singh A."/>
            <person name="Seah K."/>
            <person name="Emmerich C."/>
        </authorList>
    </citation>
    <scope>NUCLEOTIDE SEQUENCE</scope>
    <source>
        <strain evidence="4">DP1</strain>
    </source>
</reference>
<dbReference type="GO" id="GO:0016301">
    <property type="term" value="F:kinase activity"/>
    <property type="evidence" value="ECO:0007669"/>
    <property type="project" value="UniProtKB-KW"/>
</dbReference>
<evidence type="ECO:0000256" key="1">
    <source>
        <dbReference type="ARBA" id="ARBA00007374"/>
    </source>
</evidence>
<comment type="similarity">
    <text evidence="1">Belongs to the inositol phosphokinase (IPK) family.</text>
</comment>
<dbReference type="Pfam" id="PF03770">
    <property type="entry name" value="IPK"/>
    <property type="match status" value="1"/>
</dbReference>
<dbReference type="AlphaFoldDB" id="A0AAD2CYX2"/>
<name>A0AAD2CYX2_EUPCR</name>
<keyword evidence="5" id="KW-1185">Reference proteome</keyword>
<evidence type="ECO:0000256" key="3">
    <source>
        <dbReference type="ARBA" id="ARBA00022777"/>
    </source>
</evidence>
<keyword evidence="2" id="KW-0808">Transferase</keyword>
<comment type="caution">
    <text evidence="4">The sequence shown here is derived from an EMBL/GenBank/DDBJ whole genome shotgun (WGS) entry which is preliminary data.</text>
</comment>
<gene>
    <name evidence="4" type="ORF">ECRASSUSDP1_LOCUS16379</name>
</gene>
<accession>A0AAD2CYX2</accession>